<dbReference type="AlphaFoldDB" id="A0A4C1YJX8"/>
<keyword evidence="2" id="KW-1185">Reference proteome</keyword>
<gene>
    <name evidence="1" type="ORF">EVAR_43489_1</name>
</gene>
<protein>
    <submittedName>
        <fullName evidence="1">Uncharacterized protein</fullName>
    </submittedName>
</protein>
<sequence>MPRIAPECCGAGSGAGAGGAAHSYMPRISIRYCAAIIPPRRPSPPLYRPLIKRAGNICRLTHPVRAERAAARARHRARRTHVICPHLNSCRINLDLGTYRCARVRPIRRAGYRAARCRSTNVRYMRVDSESFDPRDTICG</sequence>
<accession>A0A4C1YJX8</accession>
<name>A0A4C1YJX8_EUMVA</name>
<dbReference type="EMBL" id="BGZK01001254">
    <property type="protein sequence ID" value="GBP75583.1"/>
    <property type="molecule type" value="Genomic_DNA"/>
</dbReference>
<organism evidence="1 2">
    <name type="scientific">Eumeta variegata</name>
    <name type="common">Bagworm moth</name>
    <name type="synonym">Eumeta japonica</name>
    <dbReference type="NCBI Taxonomy" id="151549"/>
    <lineage>
        <taxon>Eukaryota</taxon>
        <taxon>Metazoa</taxon>
        <taxon>Ecdysozoa</taxon>
        <taxon>Arthropoda</taxon>
        <taxon>Hexapoda</taxon>
        <taxon>Insecta</taxon>
        <taxon>Pterygota</taxon>
        <taxon>Neoptera</taxon>
        <taxon>Endopterygota</taxon>
        <taxon>Lepidoptera</taxon>
        <taxon>Glossata</taxon>
        <taxon>Ditrysia</taxon>
        <taxon>Tineoidea</taxon>
        <taxon>Psychidae</taxon>
        <taxon>Oiketicinae</taxon>
        <taxon>Eumeta</taxon>
    </lineage>
</organism>
<proteinExistence type="predicted"/>
<evidence type="ECO:0000313" key="1">
    <source>
        <dbReference type="EMBL" id="GBP75583.1"/>
    </source>
</evidence>
<reference evidence="1 2" key="1">
    <citation type="journal article" date="2019" name="Commun. Biol.">
        <title>The bagworm genome reveals a unique fibroin gene that provides high tensile strength.</title>
        <authorList>
            <person name="Kono N."/>
            <person name="Nakamura H."/>
            <person name="Ohtoshi R."/>
            <person name="Tomita M."/>
            <person name="Numata K."/>
            <person name="Arakawa K."/>
        </authorList>
    </citation>
    <scope>NUCLEOTIDE SEQUENCE [LARGE SCALE GENOMIC DNA]</scope>
</reference>
<comment type="caution">
    <text evidence="1">The sequence shown here is derived from an EMBL/GenBank/DDBJ whole genome shotgun (WGS) entry which is preliminary data.</text>
</comment>
<evidence type="ECO:0000313" key="2">
    <source>
        <dbReference type="Proteomes" id="UP000299102"/>
    </source>
</evidence>
<dbReference type="Proteomes" id="UP000299102">
    <property type="component" value="Unassembled WGS sequence"/>
</dbReference>